<evidence type="ECO:0000259" key="1">
    <source>
        <dbReference type="PROSITE" id="PS51857"/>
    </source>
</evidence>
<dbReference type="InterPro" id="IPR012340">
    <property type="entry name" value="NA-bd_OB-fold"/>
</dbReference>
<protein>
    <recommendedName>
        <fullName evidence="1">CSD domain-containing protein</fullName>
    </recommendedName>
</protein>
<dbReference type="SUPFAM" id="SSF50249">
    <property type="entry name" value="Nucleic acid-binding proteins"/>
    <property type="match status" value="1"/>
</dbReference>
<organism evidence="2 3">
    <name type="scientific">Streptomyces subrutilus</name>
    <dbReference type="NCBI Taxonomy" id="36818"/>
    <lineage>
        <taxon>Bacteria</taxon>
        <taxon>Bacillati</taxon>
        <taxon>Actinomycetota</taxon>
        <taxon>Actinomycetes</taxon>
        <taxon>Kitasatosporales</taxon>
        <taxon>Streptomycetaceae</taxon>
        <taxon>Streptomyces</taxon>
    </lineage>
</organism>
<dbReference type="Gene3D" id="2.40.50.140">
    <property type="entry name" value="Nucleic acid-binding proteins"/>
    <property type="match status" value="1"/>
</dbReference>
<dbReference type="GO" id="GO:0003676">
    <property type="term" value="F:nucleic acid binding"/>
    <property type="evidence" value="ECO:0007669"/>
    <property type="project" value="InterPro"/>
</dbReference>
<name>A0A1E5PM36_9ACTN</name>
<dbReference type="STRING" id="36818.BGK67_04070"/>
<dbReference type="InterPro" id="IPR002059">
    <property type="entry name" value="CSP_DNA-bd"/>
</dbReference>
<dbReference type="RefSeq" id="WP_069918782.1">
    <property type="nucleotide sequence ID" value="NZ_MEHK01000001.1"/>
</dbReference>
<reference evidence="2 3" key="1">
    <citation type="submission" date="2016-08" db="EMBL/GenBank/DDBJ databases">
        <title>The complete genome of Streptomyces subrutilus 10-1-1.</title>
        <authorList>
            <person name="Chen X."/>
        </authorList>
    </citation>
    <scope>NUCLEOTIDE SEQUENCE [LARGE SCALE GENOMIC DNA]</scope>
    <source>
        <strain evidence="2 3">10-1-1</strain>
    </source>
</reference>
<dbReference type="OrthoDB" id="4239607at2"/>
<keyword evidence="3" id="KW-1185">Reference proteome</keyword>
<dbReference type="Proteomes" id="UP000095705">
    <property type="component" value="Unassembled WGS sequence"/>
</dbReference>
<dbReference type="PIRSF" id="PIRSF002599">
    <property type="entry name" value="Cold_shock_A"/>
    <property type="match status" value="1"/>
</dbReference>
<comment type="caution">
    <text evidence="2">The sequence shown here is derived from an EMBL/GenBank/DDBJ whole genome shotgun (WGS) entry which is preliminary data.</text>
</comment>
<dbReference type="PROSITE" id="PS51857">
    <property type="entry name" value="CSD_2"/>
    <property type="match status" value="1"/>
</dbReference>
<dbReference type="InterPro" id="IPR012156">
    <property type="entry name" value="Cold_shock_CspA"/>
</dbReference>
<evidence type="ECO:0000313" key="2">
    <source>
        <dbReference type="EMBL" id="OEJ30636.1"/>
    </source>
</evidence>
<evidence type="ECO:0000313" key="3">
    <source>
        <dbReference type="Proteomes" id="UP000095705"/>
    </source>
</evidence>
<dbReference type="AlphaFoldDB" id="A0A1E5PM36"/>
<accession>A0A1E5PM36</accession>
<gene>
    <name evidence="2" type="ORF">BGK67_04070</name>
</gene>
<dbReference type="EMBL" id="MEHK01000001">
    <property type="protein sequence ID" value="OEJ30636.1"/>
    <property type="molecule type" value="Genomic_DNA"/>
</dbReference>
<proteinExistence type="predicted"/>
<dbReference type="Pfam" id="PF00313">
    <property type="entry name" value="CSD"/>
    <property type="match status" value="1"/>
</dbReference>
<sequence length="68" mass="7903">MEPRVKGFVQSYNRDRGYGFILPLGETEPVFVEREDIEHDPQVLSEEQQVTFTIELGQGRMSARHVRP</sequence>
<feature type="domain" description="CSD" evidence="1">
    <location>
        <begin position="4"/>
        <end position="68"/>
    </location>
</feature>